<dbReference type="EMBL" id="JAAMOZ010000001">
    <property type="protein sequence ID" value="NIH57015.1"/>
    <property type="molecule type" value="Genomic_DNA"/>
</dbReference>
<evidence type="ECO:0000259" key="9">
    <source>
        <dbReference type="PROSITE" id="PS50850"/>
    </source>
</evidence>
<feature type="transmembrane region" description="Helical" evidence="8">
    <location>
        <begin position="285"/>
        <end position="308"/>
    </location>
</feature>
<protein>
    <submittedName>
        <fullName evidence="10">Sugar porter (SP) family MFS transporter</fullName>
    </submittedName>
</protein>
<dbReference type="InterPro" id="IPR036259">
    <property type="entry name" value="MFS_trans_sf"/>
</dbReference>
<name>A0ABX0SIX1_9ACTN</name>
<dbReference type="InterPro" id="IPR050814">
    <property type="entry name" value="Myo-inositol_Transporter"/>
</dbReference>
<dbReference type="PROSITE" id="PS00216">
    <property type="entry name" value="SUGAR_TRANSPORT_1"/>
    <property type="match status" value="2"/>
</dbReference>
<accession>A0ABX0SIX1</accession>
<feature type="transmembrane region" description="Helical" evidence="8">
    <location>
        <begin position="135"/>
        <end position="153"/>
    </location>
</feature>
<organism evidence="10 11">
    <name type="scientific">Brooklawnia cerclae</name>
    <dbReference type="NCBI Taxonomy" id="349934"/>
    <lineage>
        <taxon>Bacteria</taxon>
        <taxon>Bacillati</taxon>
        <taxon>Actinomycetota</taxon>
        <taxon>Actinomycetes</taxon>
        <taxon>Propionibacteriales</taxon>
        <taxon>Propionibacteriaceae</taxon>
        <taxon>Brooklawnia</taxon>
    </lineage>
</organism>
<evidence type="ECO:0000256" key="6">
    <source>
        <dbReference type="ARBA" id="ARBA00023136"/>
    </source>
</evidence>
<dbReference type="InterPro" id="IPR005828">
    <property type="entry name" value="MFS_sugar_transport-like"/>
</dbReference>
<feature type="transmembrane region" description="Helical" evidence="8">
    <location>
        <begin position="77"/>
        <end position="96"/>
    </location>
</feature>
<feature type="transmembrane region" description="Helical" evidence="8">
    <location>
        <begin position="249"/>
        <end position="273"/>
    </location>
</feature>
<dbReference type="PROSITE" id="PS00217">
    <property type="entry name" value="SUGAR_TRANSPORT_2"/>
    <property type="match status" value="1"/>
</dbReference>
<evidence type="ECO:0000256" key="8">
    <source>
        <dbReference type="SAM" id="Phobius"/>
    </source>
</evidence>
<evidence type="ECO:0000313" key="10">
    <source>
        <dbReference type="EMBL" id="NIH57015.1"/>
    </source>
</evidence>
<feature type="transmembrane region" description="Helical" evidence="8">
    <location>
        <begin position="165"/>
        <end position="184"/>
    </location>
</feature>
<feature type="transmembrane region" description="Helical" evidence="8">
    <location>
        <begin position="418"/>
        <end position="436"/>
    </location>
</feature>
<dbReference type="PROSITE" id="PS50850">
    <property type="entry name" value="MFS"/>
    <property type="match status" value="1"/>
</dbReference>
<evidence type="ECO:0000256" key="3">
    <source>
        <dbReference type="ARBA" id="ARBA00022448"/>
    </source>
</evidence>
<dbReference type="InterPro" id="IPR005829">
    <property type="entry name" value="Sugar_transporter_CS"/>
</dbReference>
<dbReference type="Pfam" id="PF00083">
    <property type="entry name" value="Sugar_tr"/>
    <property type="match status" value="1"/>
</dbReference>
<dbReference type="PANTHER" id="PTHR48020">
    <property type="entry name" value="PROTON MYO-INOSITOL COTRANSPORTER"/>
    <property type="match status" value="1"/>
</dbReference>
<dbReference type="SUPFAM" id="SSF103473">
    <property type="entry name" value="MFS general substrate transporter"/>
    <property type="match status" value="1"/>
</dbReference>
<feature type="transmembrane region" description="Helical" evidence="8">
    <location>
        <begin position="386"/>
        <end position="406"/>
    </location>
</feature>
<evidence type="ECO:0000256" key="2">
    <source>
        <dbReference type="ARBA" id="ARBA00010992"/>
    </source>
</evidence>
<dbReference type="PRINTS" id="PR00171">
    <property type="entry name" value="SUGRTRNSPORT"/>
</dbReference>
<keyword evidence="4 8" id="KW-0812">Transmembrane</keyword>
<feature type="transmembrane region" description="Helical" evidence="8">
    <location>
        <begin position="48"/>
        <end position="65"/>
    </location>
</feature>
<evidence type="ECO:0000313" key="11">
    <source>
        <dbReference type="Proteomes" id="UP000749311"/>
    </source>
</evidence>
<proteinExistence type="inferred from homology"/>
<gene>
    <name evidence="10" type="ORF">FB473_001660</name>
</gene>
<feature type="transmembrane region" description="Helical" evidence="8">
    <location>
        <begin position="102"/>
        <end position="123"/>
    </location>
</feature>
<dbReference type="PANTHER" id="PTHR48020:SF12">
    <property type="entry name" value="PROTON MYO-INOSITOL COTRANSPORTER"/>
    <property type="match status" value="1"/>
</dbReference>
<sequence>MTRKSGSNAAIWFFGALGGLLWGYDSGVIGGTLLFIDRDIPLTPLTQGLVVSGLLFGAMIGAFASGKVSDRLGRKPVLGIGGLVFIVGTVVASLAVSTPMLVGARVVLGLGLGLVSVTVPMYLSELAPAHIRGALSSLMQLLITTGICVAYVIDLVLSPTGAWRWMIALGGVPAVLLFVGSLGLPESPRWLVRSGSAPERALAVLSRLRRDPEVARAELAEIERDVASEARTTRVLKFGDIVSARLRPIFVVALLMVFFQNFGGINTVIYYAPTLLTNVGFDARGALLANAVIGFLNLLMTLPAMALVDRLGRRPLLLIGSAGMCAAMVFLATSTGTGLASGHNSTATAVTVTGVAVYVASFAMSWGPIQTVMLPELFPLSIRAGAVGLAWSLNWLFNLAVALVFPSTLARFGAAPNFGFFALMTALAFLFVLKLLPETKGRSLEALSHDLISQP</sequence>
<keyword evidence="5 8" id="KW-1133">Transmembrane helix</keyword>
<dbReference type="InterPro" id="IPR003663">
    <property type="entry name" value="Sugar/inositol_transpt"/>
</dbReference>
<comment type="similarity">
    <text evidence="2 7">Belongs to the major facilitator superfamily. Sugar transporter (TC 2.A.1.1) family.</text>
</comment>
<keyword evidence="6 8" id="KW-0472">Membrane</keyword>
<evidence type="ECO:0000256" key="7">
    <source>
        <dbReference type="RuleBase" id="RU003346"/>
    </source>
</evidence>
<dbReference type="InterPro" id="IPR020846">
    <property type="entry name" value="MFS_dom"/>
</dbReference>
<feature type="transmembrane region" description="Helical" evidence="8">
    <location>
        <begin position="315"/>
        <end position="334"/>
    </location>
</feature>
<dbReference type="RefSeq" id="WP_167166393.1">
    <property type="nucleotide sequence ID" value="NZ_BAAAOO010000015.1"/>
</dbReference>
<comment type="subcellular location">
    <subcellularLocation>
        <location evidence="1">Cell membrane</location>
        <topology evidence="1">Multi-pass membrane protein</topology>
    </subcellularLocation>
</comment>
<evidence type="ECO:0000256" key="4">
    <source>
        <dbReference type="ARBA" id="ARBA00022692"/>
    </source>
</evidence>
<evidence type="ECO:0000256" key="1">
    <source>
        <dbReference type="ARBA" id="ARBA00004651"/>
    </source>
</evidence>
<dbReference type="NCBIfam" id="TIGR00879">
    <property type="entry name" value="SP"/>
    <property type="match status" value="1"/>
</dbReference>
<reference evidence="10 11" key="1">
    <citation type="submission" date="2020-02" db="EMBL/GenBank/DDBJ databases">
        <title>Sequencing the genomes of 1000 actinobacteria strains.</title>
        <authorList>
            <person name="Klenk H.-P."/>
        </authorList>
    </citation>
    <scope>NUCLEOTIDE SEQUENCE [LARGE SCALE GENOMIC DNA]</scope>
    <source>
        <strain evidence="10 11">DSM 19609</strain>
    </source>
</reference>
<evidence type="ECO:0000256" key="5">
    <source>
        <dbReference type="ARBA" id="ARBA00022989"/>
    </source>
</evidence>
<dbReference type="Gene3D" id="1.20.1250.20">
    <property type="entry name" value="MFS general substrate transporter like domains"/>
    <property type="match status" value="1"/>
</dbReference>
<feature type="domain" description="Major facilitator superfamily (MFS) profile" evidence="9">
    <location>
        <begin position="11"/>
        <end position="440"/>
    </location>
</feature>
<keyword evidence="3 7" id="KW-0813">Transport</keyword>
<feature type="transmembrane region" description="Helical" evidence="8">
    <location>
        <begin position="346"/>
        <end position="366"/>
    </location>
</feature>
<keyword evidence="11" id="KW-1185">Reference proteome</keyword>
<dbReference type="Proteomes" id="UP000749311">
    <property type="component" value="Unassembled WGS sequence"/>
</dbReference>
<comment type="caution">
    <text evidence="10">The sequence shown here is derived from an EMBL/GenBank/DDBJ whole genome shotgun (WGS) entry which is preliminary data.</text>
</comment>
<feature type="transmembrane region" description="Helical" evidence="8">
    <location>
        <begin position="12"/>
        <end position="36"/>
    </location>
</feature>